<dbReference type="GO" id="GO:0005524">
    <property type="term" value="F:ATP binding"/>
    <property type="evidence" value="ECO:0007669"/>
    <property type="project" value="UniProtKB-KW"/>
</dbReference>
<feature type="transmembrane region" description="Helical" evidence="9">
    <location>
        <begin position="161"/>
        <end position="182"/>
    </location>
</feature>
<evidence type="ECO:0000256" key="4">
    <source>
        <dbReference type="ARBA" id="ARBA00022679"/>
    </source>
</evidence>
<dbReference type="Proteomes" id="UP000573327">
    <property type="component" value="Unassembled WGS sequence"/>
</dbReference>
<dbReference type="GO" id="GO:0016020">
    <property type="term" value="C:membrane"/>
    <property type="evidence" value="ECO:0007669"/>
    <property type="project" value="InterPro"/>
</dbReference>
<dbReference type="Pfam" id="PF02518">
    <property type="entry name" value="HATPase_c"/>
    <property type="match status" value="1"/>
</dbReference>
<evidence type="ECO:0000313" key="13">
    <source>
        <dbReference type="Proteomes" id="UP000573327"/>
    </source>
</evidence>
<evidence type="ECO:0000256" key="3">
    <source>
        <dbReference type="ARBA" id="ARBA00022553"/>
    </source>
</evidence>
<dbReference type="InterPro" id="IPR050482">
    <property type="entry name" value="Sensor_HK_TwoCompSys"/>
</dbReference>
<keyword evidence="9" id="KW-1133">Transmembrane helix</keyword>
<feature type="domain" description="Histidine kinase/HSP90-like ATPase" evidence="10">
    <location>
        <begin position="333"/>
        <end position="413"/>
    </location>
</feature>
<dbReference type="Gene3D" id="1.20.5.1930">
    <property type="match status" value="1"/>
</dbReference>
<gene>
    <name evidence="12" type="ORF">F4556_002187</name>
</gene>
<feature type="domain" description="Signal transduction histidine kinase subgroup 3 dimerisation and phosphoacceptor" evidence="11">
    <location>
        <begin position="225"/>
        <end position="292"/>
    </location>
</feature>
<dbReference type="SUPFAM" id="SSF55874">
    <property type="entry name" value="ATPase domain of HSP90 chaperone/DNA topoisomerase II/histidine kinase"/>
    <property type="match status" value="1"/>
</dbReference>
<dbReference type="InterPro" id="IPR003594">
    <property type="entry name" value="HATPase_dom"/>
</dbReference>
<evidence type="ECO:0000256" key="7">
    <source>
        <dbReference type="ARBA" id="ARBA00022840"/>
    </source>
</evidence>
<keyword evidence="4" id="KW-0808">Transferase</keyword>
<comment type="catalytic activity">
    <reaction evidence="1">
        <text>ATP + protein L-histidine = ADP + protein N-phospho-L-histidine.</text>
        <dbReference type="EC" id="2.7.13.3"/>
    </reaction>
</comment>
<dbReference type="InterPro" id="IPR036890">
    <property type="entry name" value="HATPase_C_sf"/>
</dbReference>
<keyword evidence="3" id="KW-0597">Phosphoprotein</keyword>
<sequence length="427" mass="45560">MPFFAAMLVGAATAVTLEASDAAMPIAVGLAGLTGLGLAAPAVRLNAGWTRSQVERWCRVRMAVSYSPRPRLEVDSRGYWWTGYSYHRSRSVARFAQLLHWSLRDRTTRAEMVWLVVNPVTVLALICPVLGLLVGGAGFGITALSDSRTYVGVGSGGASVLVSFLLSAVMVLVAVAILPYALHTHADLARRVLDPQGRASNIQLTRRVAELTVTRAEAVGEQAAELRRIERDLHDGAQARLVAIGMTLGTIEHLLDSDPAAARQLLADARQSSAKALQELRDLVRGIHPPVLAERGLGDAVRALALDSAQDTEVTVSLPARPDAPVEAAVYFSISELMANAAKHSGAQHVWVDILYRAERLRVTVTDDGRGGVAPERGSGLRGIERRLGTFDGVLSLSSPQGGPTTITMELPCALSSPRTSTSFEKG</sequence>
<evidence type="ECO:0000259" key="11">
    <source>
        <dbReference type="Pfam" id="PF07730"/>
    </source>
</evidence>
<keyword evidence="6 12" id="KW-0418">Kinase</keyword>
<evidence type="ECO:0000256" key="5">
    <source>
        <dbReference type="ARBA" id="ARBA00022741"/>
    </source>
</evidence>
<dbReference type="GO" id="GO:0046983">
    <property type="term" value="F:protein dimerization activity"/>
    <property type="evidence" value="ECO:0007669"/>
    <property type="project" value="InterPro"/>
</dbReference>
<dbReference type="Pfam" id="PF07730">
    <property type="entry name" value="HisKA_3"/>
    <property type="match status" value="1"/>
</dbReference>
<evidence type="ECO:0000256" key="6">
    <source>
        <dbReference type="ARBA" id="ARBA00022777"/>
    </source>
</evidence>
<keyword evidence="8" id="KW-0902">Two-component regulatory system</keyword>
<dbReference type="AlphaFoldDB" id="A0A7W7SAE2"/>
<dbReference type="GO" id="GO:0000155">
    <property type="term" value="F:phosphorelay sensor kinase activity"/>
    <property type="evidence" value="ECO:0007669"/>
    <property type="project" value="InterPro"/>
</dbReference>
<evidence type="ECO:0000256" key="9">
    <source>
        <dbReference type="SAM" id="Phobius"/>
    </source>
</evidence>
<evidence type="ECO:0000256" key="2">
    <source>
        <dbReference type="ARBA" id="ARBA00012438"/>
    </source>
</evidence>
<feature type="transmembrane region" description="Helical" evidence="9">
    <location>
        <begin position="29"/>
        <end position="47"/>
    </location>
</feature>
<dbReference type="RefSeq" id="WP_184913815.1">
    <property type="nucleotide sequence ID" value="NZ_JACHJR010000001.1"/>
</dbReference>
<organism evidence="12 13">
    <name type="scientific">Kitasatospora gansuensis</name>
    <dbReference type="NCBI Taxonomy" id="258050"/>
    <lineage>
        <taxon>Bacteria</taxon>
        <taxon>Bacillati</taxon>
        <taxon>Actinomycetota</taxon>
        <taxon>Actinomycetes</taxon>
        <taxon>Kitasatosporales</taxon>
        <taxon>Streptomycetaceae</taxon>
        <taxon>Kitasatospora</taxon>
    </lineage>
</organism>
<evidence type="ECO:0000313" key="12">
    <source>
        <dbReference type="EMBL" id="MBB4946652.1"/>
    </source>
</evidence>
<evidence type="ECO:0000256" key="1">
    <source>
        <dbReference type="ARBA" id="ARBA00000085"/>
    </source>
</evidence>
<keyword evidence="13" id="KW-1185">Reference proteome</keyword>
<proteinExistence type="predicted"/>
<accession>A0A7W7SAE2</accession>
<dbReference type="Gene3D" id="3.30.565.10">
    <property type="entry name" value="Histidine kinase-like ATPase, C-terminal domain"/>
    <property type="match status" value="1"/>
</dbReference>
<feature type="transmembrane region" description="Helical" evidence="9">
    <location>
        <begin position="113"/>
        <end position="141"/>
    </location>
</feature>
<keyword evidence="5" id="KW-0547">Nucleotide-binding</keyword>
<name>A0A7W7SAE2_9ACTN</name>
<keyword evidence="9" id="KW-0812">Transmembrane</keyword>
<keyword evidence="9" id="KW-0472">Membrane</keyword>
<dbReference type="PANTHER" id="PTHR24421:SF10">
    <property type="entry name" value="NITRATE_NITRITE SENSOR PROTEIN NARQ"/>
    <property type="match status" value="1"/>
</dbReference>
<protein>
    <recommendedName>
        <fullName evidence="2">histidine kinase</fullName>
        <ecNumber evidence="2">2.7.13.3</ecNumber>
    </recommendedName>
</protein>
<dbReference type="EC" id="2.7.13.3" evidence="2"/>
<dbReference type="EMBL" id="JACHJR010000001">
    <property type="protein sequence ID" value="MBB4946652.1"/>
    <property type="molecule type" value="Genomic_DNA"/>
</dbReference>
<reference evidence="12 13" key="1">
    <citation type="submission" date="2020-08" db="EMBL/GenBank/DDBJ databases">
        <title>Sequencing the genomes of 1000 actinobacteria strains.</title>
        <authorList>
            <person name="Klenk H.-P."/>
        </authorList>
    </citation>
    <scope>NUCLEOTIDE SEQUENCE [LARGE SCALE GENOMIC DNA]</scope>
    <source>
        <strain evidence="12 13">DSM 44786</strain>
    </source>
</reference>
<dbReference type="CDD" id="cd16917">
    <property type="entry name" value="HATPase_UhpB-NarQ-NarX-like"/>
    <property type="match status" value="1"/>
</dbReference>
<dbReference type="InterPro" id="IPR011712">
    <property type="entry name" value="Sig_transdc_His_kin_sub3_dim/P"/>
</dbReference>
<evidence type="ECO:0000256" key="8">
    <source>
        <dbReference type="ARBA" id="ARBA00023012"/>
    </source>
</evidence>
<evidence type="ECO:0000259" key="10">
    <source>
        <dbReference type="Pfam" id="PF02518"/>
    </source>
</evidence>
<keyword evidence="7" id="KW-0067">ATP-binding</keyword>
<comment type="caution">
    <text evidence="12">The sequence shown here is derived from an EMBL/GenBank/DDBJ whole genome shotgun (WGS) entry which is preliminary data.</text>
</comment>
<dbReference type="PANTHER" id="PTHR24421">
    <property type="entry name" value="NITRATE/NITRITE SENSOR PROTEIN NARX-RELATED"/>
    <property type="match status" value="1"/>
</dbReference>